<keyword evidence="1" id="KW-0596">Phosphopantetheine</keyword>
<keyword evidence="5" id="KW-1185">Reference proteome</keyword>
<dbReference type="Pfam" id="PF00550">
    <property type="entry name" value="PP-binding"/>
    <property type="match status" value="1"/>
</dbReference>
<proteinExistence type="predicted"/>
<evidence type="ECO:0000256" key="1">
    <source>
        <dbReference type="ARBA" id="ARBA00022450"/>
    </source>
</evidence>
<dbReference type="InterPro" id="IPR009081">
    <property type="entry name" value="PP-bd_ACP"/>
</dbReference>
<reference evidence="5" key="1">
    <citation type="journal article" date="2019" name="Int. J. Syst. Evol. Microbiol.">
        <title>The Global Catalogue of Microorganisms (GCM) 10K type strain sequencing project: providing services to taxonomists for standard genome sequencing and annotation.</title>
        <authorList>
            <consortium name="The Broad Institute Genomics Platform"/>
            <consortium name="The Broad Institute Genome Sequencing Center for Infectious Disease"/>
            <person name="Wu L."/>
            <person name="Ma J."/>
        </authorList>
    </citation>
    <scope>NUCLEOTIDE SEQUENCE [LARGE SCALE GENOMIC DNA]</scope>
    <source>
        <strain evidence="5">JCM 12607</strain>
    </source>
</reference>
<dbReference type="SUPFAM" id="SSF47336">
    <property type="entry name" value="ACP-like"/>
    <property type="match status" value="1"/>
</dbReference>
<sequence length="76" mass="8171">MWQELLGIERVGVHDNFFQLGGHSLLATQVASRLRKALRVDVPVRAVFDSPTPAQLAQGIADLMMAAITAQFAPAG</sequence>
<evidence type="ECO:0000313" key="4">
    <source>
        <dbReference type="EMBL" id="MFD0623119.1"/>
    </source>
</evidence>
<dbReference type="EMBL" id="JBHTGL010000008">
    <property type="protein sequence ID" value="MFD0623119.1"/>
    <property type="molecule type" value="Genomic_DNA"/>
</dbReference>
<dbReference type="InterPro" id="IPR036736">
    <property type="entry name" value="ACP-like_sf"/>
</dbReference>
<dbReference type="PROSITE" id="PS00012">
    <property type="entry name" value="PHOSPHOPANTETHEINE"/>
    <property type="match status" value="1"/>
</dbReference>
<dbReference type="Proteomes" id="UP001596915">
    <property type="component" value="Unassembled WGS sequence"/>
</dbReference>
<name>A0ABW2WTM8_9ACTN</name>
<dbReference type="PROSITE" id="PS50075">
    <property type="entry name" value="CARRIER"/>
    <property type="match status" value="1"/>
</dbReference>
<dbReference type="PANTHER" id="PTHR45527:SF1">
    <property type="entry name" value="FATTY ACID SYNTHASE"/>
    <property type="match status" value="1"/>
</dbReference>
<dbReference type="Gene3D" id="1.10.1200.10">
    <property type="entry name" value="ACP-like"/>
    <property type="match status" value="1"/>
</dbReference>
<keyword evidence="2" id="KW-0597">Phosphoprotein</keyword>
<feature type="domain" description="Carrier" evidence="3">
    <location>
        <begin position="1"/>
        <end position="64"/>
    </location>
</feature>
<protein>
    <submittedName>
        <fullName evidence="4">Phosphopantetheine-binding protein</fullName>
    </submittedName>
</protein>
<dbReference type="PANTHER" id="PTHR45527">
    <property type="entry name" value="NONRIBOSOMAL PEPTIDE SYNTHETASE"/>
    <property type="match status" value="1"/>
</dbReference>
<dbReference type="SMART" id="SM00823">
    <property type="entry name" value="PKS_PP"/>
    <property type="match status" value="1"/>
</dbReference>
<evidence type="ECO:0000313" key="5">
    <source>
        <dbReference type="Proteomes" id="UP001596915"/>
    </source>
</evidence>
<evidence type="ECO:0000256" key="2">
    <source>
        <dbReference type="ARBA" id="ARBA00022553"/>
    </source>
</evidence>
<accession>A0ABW2WTM8</accession>
<evidence type="ECO:0000259" key="3">
    <source>
        <dbReference type="PROSITE" id="PS50075"/>
    </source>
</evidence>
<gene>
    <name evidence="4" type="ORF">ACFQ2K_10160</name>
</gene>
<dbReference type="InterPro" id="IPR020806">
    <property type="entry name" value="PKS_PP-bd"/>
</dbReference>
<dbReference type="InterPro" id="IPR006162">
    <property type="entry name" value="Ppantetheine_attach_site"/>
</dbReference>
<comment type="caution">
    <text evidence="4">The sequence shown here is derived from an EMBL/GenBank/DDBJ whole genome shotgun (WGS) entry which is preliminary data.</text>
</comment>
<organism evidence="4 5">
    <name type="scientific">Streptomyces sanglieri</name>
    <dbReference type="NCBI Taxonomy" id="193460"/>
    <lineage>
        <taxon>Bacteria</taxon>
        <taxon>Bacillati</taxon>
        <taxon>Actinomycetota</taxon>
        <taxon>Actinomycetes</taxon>
        <taxon>Kitasatosporales</taxon>
        <taxon>Streptomycetaceae</taxon>
        <taxon>Streptomyces</taxon>
    </lineage>
</organism>